<evidence type="ECO:0000259" key="3">
    <source>
        <dbReference type="Pfam" id="PF25036"/>
    </source>
</evidence>
<sequence length="637" mass="70856">MEFLLTVADVFLNAKQYGFAQGAQPKNNTGAGEKKNINSSVTSKDSSTAAAPVSKLEMTVVVRNPEILFVADLTRADAPALVVTTHCEVSMISGAESLMTAIIKDLKVVACPFLREMRKNNVTTVLQPCQVYYHSSQPPGAPQAMKVEIKTLSLKVSPVIINTVITIYSALTPKAETPEEQESPVPVNLWEKRGWKELKLWFLEEEEDEDTKSLTPLIPQGESLKLTINSICLTLEAGVGHLTIPMLLAKSSFHGDVKNWSTLINLYSELTLEVQYYNEILGVWEPLLEPLEDETGESFKPWTLKLKMKKKPVKDLRLSDEVDYSIPDYKTVTNISSKDQLNITLSKCGLTMLSNLGTAFAEAAKQTAESFQNDEAPFVVKNRLGLPVSVRYSDMFSPVGKQSSGHTVELQDGESLSMDYSVTTQSDQFSAMTSLSGKDYYIQPTPVGHTSTSVIPLIKVGRGLYNVMHKDSGVTRFLVCQTSSVEGSKYIKIRSPFQIINHFTIPFNVFEGSTCLGKASPTEEFCVPLDSYRSELSLQPITEGTAEDEGTQFELSEGFSYEDIFNHDPDTRLQQTCRRRGDEFDKMMINIIPVKDTVTCKETGDIGENFDVPFVLHLWPSVLLRNLLPYPIAYKLK</sequence>
<keyword evidence="5" id="KW-1185">Reference proteome</keyword>
<feature type="domain" description="Vacuolar protein sorting-associated protein 13 VPS13 adaptor binding" evidence="3">
    <location>
        <begin position="439"/>
        <end position="636"/>
    </location>
</feature>
<dbReference type="InterPro" id="IPR056747">
    <property type="entry name" value="VPS13-like_M"/>
</dbReference>
<dbReference type="InterPro" id="IPR009543">
    <property type="entry name" value="VPS13_VAB"/>
</dbReference>
<dbReference type="EMBL" id="JAHRIQ010097165">
    <property type="protein sequence ID" value="MEQ2253264.1"/>
    <property type="molecule type" value="Genomic_DNA"/>
</dbReference>
<dbReference type="PANTHER" id="PTHR16166:SF22">
    <property type="entry name" value="INTERMEMBRANE LIPID TRANSFER PROTEIN VPS13A"/>
    <property type="match status" value="1"/>
</dbReference>
<evidence type="ECO:0008006" key="6">
    <source>
        <dbReference type="Google" id="ProtNLM"/>
    </source>
</evidence>
<evidence type="ECO:0000259" key="2">
    <source>
        <dbReference type="Pfam" id="PF25033"/>
    </source>
</evidence>
<dbReference type="Proteomes" id="UP001482620">
    <property type="component" value="Unassembled WGS sequence"/>
</dbReference>
<protein>
    <recommendedName>
        <fullName evidence="6">VP13A</fullName>
    </recommendedName>
</protein>
<feature type="region of interest" description="Disordered" evidence="1">
    <location>
        <begin position="23"/>
        <end position="44"/>
    </location>
</feature>
<gene>
    <name evidence="4" type="ORF">ILYODFUR_030341</name>
</gene>
<dbReference type="Pfam" id="PF25036">
    <property type="entry name" value="VPS13_VAB"/>
    <property type="match status" value="1"/>
</dbReference>
<dbReference type="Pfam" id="PF25033">
    <property type="entry name" value="VPS13_M"/>
    <property type="match status" value="1"/>
</dbReference>
<evidence type="ECO:0000256" key="1">
    <source>
        <dbReference type="SAM" id="MobiDB-lite"/>
    </source>
</evidence>
<comment type="caution">
    <text evidence="4">The sequence shown here is derived from an EMBL/GenBank/DDBJ whole genome shotgun (WGS) entry which is preliminary data.</text>
</comment>
<organism evidence="4 5">
    <name type="scientific">Ilyodon furcidens</name>
    <name type="common">goldbreast splitfin</name>
    <dbReference type="NCBI Taxonomy" id="33524"/>
    <lineage>
        <taxon>Eukaryota</taxon>
        <taxon>Metazoa</taxon>
        <taxon>Chordata</taxon>
        <taxon>Craniata</taxon>
        <taxon>Vertebrata</taxon>
        <taxon>Euteleostomi</taxon>
        <taxon>Actinopterygii</taxon>
        <taxon>Neopterygii</taxon>
        <taxon>Teleostei</taxon>
        <taxon>Neoteleostei</taxon>
        <taxon>Acanthomorphata</taxon>
        <taxon>Ovalentaria</taxon>
        <taxon>Atherinomorphae</taxon>
        <taxon>Cyprinodontiformes</taxon>
        <taxon>Goodeidae</taxon>
        <taxon>Ilyodon</taxon>
    </lineage>
</organism>
<feature type="non-terminal residue" evidence="4">
    <location>
        <position position="637"/>
    </location>
</feature>
<reference evidence="4 5" key="1">
    <citation type="submission" date="2021-06" db="EMBL/GenBank/DDBJ databases">
        <authorList>
            <person name="Palmer J.M."/>
        </authorList>
    </citation>
    <scope>NUCLEOTIDE SEQUENCE [LARGE SCALE GENOMIC DNA]</scope>
    <source>
        <strain evidence="5">if_2019</strain>
        <tissue evidence="4">Muscle</tissue>
    </source>
</reference>
<dbReference type="InterPro" id="IPR026847">
    <property type="entry name" value="VPS13"/>
</dbReference>
<evidence type="ECO:0000313" key="5">
    <source>
        <dbReference type="Proteomes" id="UP001482620"/>
    </source>
</evidence>
<feature type="domain" description="VPS13-like middle region" evidence="2">
    <location>
        <begin position="2"/>
        <end position="360"/>
    </location>
</feature>
<accession>A0ABV0V7C5</accession>
<proteinExistence type="predicted"/>
<name>A0ABV0V7C5_9TELE</name>
<evidence type="ECO:0000313" key="4">
    <source>
        <dbReference type="EMBL" id="MEQ2253264.1"/>
    </source>
</evidence>
<dbReference type="PANTHER" id="PTHR16166">
    <property type="entry name" value="VACUOLAR PROTEIN SORTING-ASSOCIATED PROTEIN VPS13"/>
    <property type="match status" value="1"/>
</dbReference>